<keyword evidence="2" id="KW-1185">Reference proteome</keyword>
<dbReference type="EMBL" id="ML978162">
    <property type="protein sequence ID" value="KAF2034297.1"/>
    <property type="molecule type" value="Genomic_DNA"/>
</dbReference>
<organism evidence="1 2">
    <name type="scientific">Setomelanomma holmii</name>
    <dbReference type="NCBI Taxonomy" id="210430"/>
    <lineage>
        <taxon>Eukaryota</taxon>
        <taxon>Fungi</taxon>
        <taxon>Dikarya</taxon>
        <taxon>Ascomycota</taxon>
        <taxon>Pezizomycotina</taxon>
        <taxon>Dothideomycetes</taxon>
        <taxon>Pleosporomycetidae</taxon>
        <taxon>Pleosporales</taxon>
        <taxon>Pleosporineae</taxon>
        <taxon>Phaeosphaeriaceae</taxon>
        <taxon>Setomelanomma</taxon>
    </lineage>
</organism>
<name>A0A9P4HJD2_9PLEO</name>
<proteinExistence type="predicted"/>
<dbReference type="Proteomes" id="UP000799777">
    <property type="component" value="Unassembled WGS sequence"/>
</dbReference>
<gene>
    <name evidence="1" type="ORF">EK21DRAFT_108334</name>
</gene>
<dbReference type="OrthoDB" id="5314997at2759"/>
<comment type="caution">
    <text evidence="1">The sequence shown here is derived from an EMBL/GenBank/DDBJ whole genome shotgun (WGS) entry which is preliminary data.</text>
</comment>
<dbReference type="AlphaFoldDB" id="A0A9P4HJD2"/>
<evidence type="ECO:0000313" key="2">
    <source>
        <dbReference type="Proteomes" id="UP000799777"/>
    </source>
</evidence>
<reference evidence="1" key="1">
    <citation type="journal article" date="2020" name="Stud. Mycol.">
        <title>101 Dothideomycetes genomes: a test case for predicting lifestyles and emergence of pathogens.</title>
        <authorList>
            <person name="Haridas S."/>
            <person name="Albert R."/>
            <person name="Binder M."/>
            <person name="Bloem J."/>
            <person name="Labutti K."/>
            <person name="Salamov A."/>
            <person name="Andreopoulos B."/>
            <person name="Baker S."/>
            <person name="Barry K."/>
            <person name="Bills G."/>
            <person name="Bluhm B."/>
            <person name="Cannon C."/>
            <person name="Castanera R."/>
            <person name="Culley D."/>
            <person name="Daum C."/>
            <person name="Ezra D."/>
            <person name="Gonzalez J."/>
            <person name="Henrissat B."/>
            <person name="Kuo A."/>
            <person name="Liang C."/>
            <person name="Lipzen A."/>
            <person name="Lutzoni F."/>
            <person name="Magnuson J."/>
            <person name="Mondo S."/>
            <person name="Nolan M."/>
            <person name="Ohm R."/>
            <person name="Pangilinan J."/>
            <person name="Park H.-J."/>
            <person name="Ramirez L."/>
            <person name="Alfaro M."/>
            <person name="Sun H."/>
            <person name="Tritt A."/>
            <person name="Yoshinaga Y."/>
            <person name="Zwiers L.-H."/>
            <person name="Turgeon B."/>
            <person name="Goodwin S."/>
            <person name="Spatafora J."/>
            <person name="Crous P."/>
            <person name="Grigoriev I."/>
        </authorList>
    </citation>
    <scope>NUCLEOTIDE SEQUENCE</scope>
    <source>
        <strain evidence="1">CBS 110217</strain>
    </source>
</reference>
<protein>
    <submittedName>
        <fullName evidence="1">Uncharacterized protein</fullName>
    </submittedName>
</protein>
<sequence length="443" mass="50957">MSTQQQCFRFLDLPVELRDKIYDLLLCSFSRHDGPYTIEEYARIHFSSPFYRRHFLGNINILITNKHIYAEGSDYMTKKNRFVSIECRGFDIADALHGHAPPMSVLATRVKPDPQRNLAATKFHSFAMRISIGTDRAKERKQHLGRTRYRDIVVLWDDLWTFCERFEVEGAMKNASYPDRYPLRIRVHLQPATATLGQGLARSSENILGEGIQEQLLQPVQTGFKGFSRLEIVEKLGKHKHDATTAWTSSNISHCAHFCAAAINIIQRLRQNPLALDQTKHKPRHFNNMLTSFWIDFHMLFARYLNAHFSTPPTHRTHPEDDIHVSSTSGLLTKMLEVTESAVDESTRKPSSEVLAEMWCLLAKATRLSREHTRADTESGTVLASIDKAVELCPGNATYAAEKERVGEWERELVRYHEYKYANMGDFSEVQNVSTMAQWRRSL</sequence>
<accession>A0A9P4HJD2</accession>
<evidence type="ECO:0000313" key="1">
    <source>
        <dbReference type="EMBL" id="KAF2034297.1"/>
    </source>
</evidence>